<keyword evidence="1" id="KW-0472">Membrane</keyword>
<organism evidence="2 3">
    <name type="scientific">Candidatus Dehalogenimonas loeffleri</name>
    <dbReference type="NCBI Taxonomy" id="3127115"/>
    <lineage>
        <taxon>Bacteria</taxon>
        <taxon>Bacillati</taxon>
        <taxon>Chloroflexota</taxon>
        <taxon>Dehalococcoidia</taxon>
        <taxon>Dehalococcoidales</taxon>
        <taxon>Dehalococcoidaceae</taxon>
        <taxon>Dehalogenimonas</taxon>
    </lineage>
</organism>
<evidence type="ECO:0008006" key="4">
    <source>
        <dbReference type="Google" id="ProtNLM"/>
    </source>
</evidence>
<gene>
    <name evidence="2" type="ORF">V8247_08365</name>
</gene>
<protein>
    <recommendedName>
        <fullName evidence="4">Zinc ribbon domain-containing protein</fullName>
    </recommendedName>
</protein>
<name>A0ABZ2J2W4_9CHLR</name>
<reference evidence="2 3" key="1">
    <citation type="submission" date="2024-03" db="EMBL/GenBank/DDBJ databases">
        <title>A Dehalogenimonas Isolated from Estuarine Sediments Dihaloeliminates Chlorinated Alkanes.</title>
        <authorList>
            <person name="Yang Y."/>
            <person name="Wang H."/>
        </authorList>
    </citation>
    <scope>NUCLEOTIDE SEQUENCE [LARGE SCALE GENOMIC DNA]</scope>
    <source>
        <strain evidence="2 3">W</strain>
    </source>
</reference>
<dbReference type="Proteomes" id="UP001375370">
    <property type="component" value="Chromosome"/>
</dbReference>
<dbReference type="EMBL" id="CP146612">
    <property type="protein sequence ID" value="WWX25257.1"/>
    <property type="molecule type" value="Genomic_DNA"/>
</dbReference>
<evidence type="ECO:0000256" key="1">
    <source>
        <dbReference type="SAM" id="Phobius"/>
    </source>
</evidence>
<sequence>MESEMLFCPKCGKTIAAPISPSASELPFKSSTESTGNTQWHINAGGIFFIGLIIWAIGAGLFFHGLTTPYNPNNYTPQQLKYYGTSVTTRDTSEIGFGAGLSILGFGLTIGGGIGQLRRRK</sequence>
<keyword evidence="1" id="KW-0812">Transmembrane</keyword>
<feature type="transmembrane region" description="Helical" evidence="1">
    <location>
        <begin position="95"/>
        <end position="115"/>
    </location>
</feature>
<dbReference type="RefSeq" id="WP_338737397.1">
    <property type="nucleotide sequence ID" value="NZ_CP146612.1"/>
</dbReference>
<keyword evidence="1" id="KW-1133">Transmembrane helix</keyword>
<keyword evidence="3" id="KW-1185">Reference proteome</keyword>
<feature type="transmembrane region" description="Helical" evidence="1">
    <location>
        <begin position="47"/>
        <end position="66"/>
    </location>
</feature>
<evidence type="ECO:0000313" key="3">
    <source>
        <dbReference type="Proteomes" id="UP001375370"/>
    </source>
</evidence>
<accession>A0ABZ2J2W4</accession>
<evidence type="ECO:0000313" key="2">
    <source>
        <dbReference type="EMBL" id="WWX25257.1"/>
    </source>
</evidence>
<proteinExistence type="predicted"/>